<dbReference type="RefSeq" id="WP_009533529.1">
    <property type="nucleotide sequence ID" value="NZ_JH590864.1"/>
</dbReference>
<sequence length="352" mass="39015">MDYEQFKATFAEDLKTNLQKQEIEVDVSEHYIEKLNDSYDALSVTPKGSSIGVNANLDEIFHAVERGRDYSEVLSGVTESLKGSFEHMPKLQVSDLTNYAEMKNKLAMEVVSAERNAGMLQNVPHEQMEDIAVVYRLVLDSSKDASSTVLVTNDLMDKFGITHEQLHNDAMKNAPLIRPAEIKGMEETLNEMQGGPVLEPDPDEILFVAGVPDQNHGAAVIAYPNFFEDAAEKLGGDYFIIPSSIHEVLLVKDTGEMNARDLAAMIREVNATEVAPEDVLTDHAYHYDSKEHIFESADKFEERQAEMEAAGPEEDRGSLIDQLNAKKEEAAKEAPEKAAKDAVRKSRGGKAL</sequence>
<name>A0AA37DFM7_9FIRM</name>
<dbReference type="Pfam" id="PF18941">
    <property type="entry name" value="DUF5688"/>
    <property type="match status" value="1"/>
</dbReference>
<gene>
    <name evidence="2" type="ORF">HMPREF9623_01697</name>
</gene>
<accession>A0AA37DFM7</accession>
<keyword evidence="3" id="KW-1185">Reference proteome</keyword>
<feature type="compositionally biased region" description="Basic and acidic residues" evidence="1">
    <location>
        <begin position="313"/>
        <end position="344"/>
    </location>
</feature>
<proteinExistence type="predicted"/>
<dbReference type="InterPro" id="IPR043743">
    <property type="entry name" value="DUF5688"/>
</dbReference>
<organism evidence="2 3">
    <name type="scientific">Stomatobaculum longum</name>
    <dbReference type="NCBI Taxonomy" id="796942"/>
    <lineage>
        <taxon>Bacteria</taxon>
        <taxon>Bacillati</taxon>
        <taxon>Bacillota</taxon>
        <taxon>Clostridia</taxon>
        <taxon>Lachnospirales</taxon>
        <taxon>Lachnospiraceae</taxon>
        <taxon>Stomatobaculum</taxon>
    </lineage>
</organism>
<evidence type="ECO:0000256" key="1">
    <source>
        <dbReference type="SAM" id="MobiDB-lite"/>
    </source>
</evidence>
<comment type="caution">
    <text evidence="2">The sequence shown here is derived from an EMBL/GenBank/DDBJ whole genome shotgun (WGS) entry which is preliminary data.</text>
</comment>
<evidence type="ECO:0000313" key="2">
    <source>
        <dbReference type="EMBL" id="EHO15786.1"/>
    </source>
</evidence>
<reference evidence="2 3" key="1">
    <citation type="submission" date="2011-10" db="EMBL/GenBank/DDBJ databases">
        <title>The Genome Sequence of Lachnospiraceae bacterium ACC2.</title>
        <authorList>
            <consortium name="The Broad Institute Genome Sequencing Platform"/>
            <person name="Earl A."/>
            <person name="Ward D."/>
            <person name="Feldgarden M."/>
            <person name="Gevers D."/>
            <person name="Sizova M."/>
            <person name="Hazen A."/>
            <person name="Epstein S."/>
            <person name="Young S.K."/>
            <person name="Zeng Q."/>
            <person name="Gargeya S."/>
            <person name="Fitzgerald M."/>
            <person name="Haas B."/>
            <person name="Abouelleil A."/>
            <person name="Alvarado L."/>
            <person name="Arachchi H.M."/>
            <person name="Berlin A."/>
            <person name="Brown A."/>
            <person name="Chapman S.B."/>
            <person name="Chen Z."/>
            <person name="Dunbar C."/>
            <person name="Freedman E."/>
            <person name="Gearin G."/>
            <person name="Goldberg J."/>
            <person name="Griggs A."/>
            <person name="Gujja S."/>
            <person name="Heiman D."/>
            <person name="Howarth C."/>
            <person name="Larson L."/>
            <person name="Lui A."/>
            <person name="MacDonald P.J.P."/>
            <person name="Montmayeur A."/>
            <person name="Murphy C."/>
            <person name="Neiman D."/>
            <person name="Pearson M."/>
            <person name="Priest M."/>
            <person name="Roberts A."/>
            <person name="Saif S."/>
            <person name="Shea T."/>
            <person name="Shenoy N."/>
            <person name="Sisk P."/>
            <person name="Stolte C."/>
            <person name="Sykes S."/>
            <person name="Wortman J."/>
            <person name="Nusbaum C."/>
            <person name="Birren B."/>
        </authorList>
    </citation>
    <scope>NUCLEOTIDE SEQUENCE [LARGE SCALE GENOMIC DNA]</scope>
    <source>
        <strain evidence="2 3">ACC2</strain>
    </source>
</reference>
<dbReference type="GeneID" id="86941428"/>
<dbReference type="Proteomes" id="UP000018466">
    <property type="component" value="Unassembled WGS sequence"/>
</dbReference>
<evidence type="ECO:0000313" key="3">
    <source>
        <dbReference type="Proteomes" id="UP000018466"/>
    </source>
</evidence>
<feature type="region of interest" description="Disordered" evidence="1">
    <location>
        <begin position="301"/>
        <end position="352"/>
    </location>
</feature>
<protein>
    <submittedName>
        <fullName evidence="2">Uncharacterized protein</fullName>
    </submittedName>
</protein>
<dbReference type="AlphaFoldDB" id="A0AA37DFM7"/>
<dbReference type="EMBL" id="AGEL01000014">
    <property type="protein sequence ID" value="EHO15786.1"/>
    <property type="molecule type" value="Genomic_DNA"/>
</dbReference>